<feature type="signal peptide" evidence="1">
    <location>
        <begin position="1"/>
        <end position="21"/>
    </location>
</feature>
<keyword evidence="3" id="KW-1185">Reference proteome</keyword>
<dbReference type="InterPro" id="IPR036758">
    <property type="entry name" value="At5g01610-like"/>
</dbReference>
<protein>
    <submittedName>
        <fullName evidence="2">Uncharacterized protein</fullName>
    </submittedName>
</protein>
<accession>A0AAV0PHG2</accession>
<evidence type="ECO:0000313" key="3">
    <source>
        <dbReference type="Proteomes" id="UP001154282"/>
    </source>
</evidence>
<proteinExistence type="predicted"/>
<dbReference type="AlphaFoldDB" id="A0AAV0PHG2"/>
<feature type="chain" id="PRO_5043606138" evidence="1">
    <location>
        <begin position="22"/>
        <end position="175"/>
    </location>
</feature>
<dbReference type="SUPFAM" id="SSF141562">
    <property type="entry name" value="At5g01610-like"/>
    <property type="match status" value="1"/>
</dbReference>
<keyword evidence="1" id="KW-0732">Signal</keyword>
<dbReference type="PANTHER" id="PTHR31676:SF156">
    <property type="entry name" value="F22D16.19 PROTEIN"/>
    <property type="match status" value="1"/>
</dbReference>
<dbReference type="EMBL" id="CAMGYJ010000009">
    <property type="protein sequence ID" value="CAI0469673.1"/>
    <property type="molecule type" value="Genomic_DNA"/>
</dbReference>
<comment type="caution">
    <text evidence="2">The sequence shown here is derived from an EMBL/GenBank/DDBJ whole genome shotgun (WGS) entry which is preliminary data.</text>
</comment>
<dbReference type="Pfam" id="PF04398">
    <property type="entry name" value="DUF538"/>
    <property type="match status" value="1"/>
</dbReference>
<reference evidence="2" key="1">
    <citation type="submission" date="2022-08" db="EMBL/GenBank/DDBJ databases">
        <authorList>
            <person name="Gutierrez-Valencia J."/>
        </authorList>
    </citation>
    <scope>NUCLEOTIDE SEQUENCE</scope>
</reference>
<dbReference type="PANTHER" id="PTHR31676">
    <property type="entry name" value="T31J12.3 PROTEIN-RELATED"/>
    <property type="match status" value="1"/>
</dbReference>
<name>A0AAV0PHG2_9ROSI</name>
<evidence type="ECO:0000256" key="1">
    <source>
        <dbReference type="SAM" id="SignalP"/>
    </source>
</evidence>
<organism evidence="2 3">
    <name type="scientific">Linum tenue</name>
    <dbReference type="NCBI Taxonomy" id="586396"/>
    <lineage>
        <taxon>Eukaryota</taxon>
        <taxon>Viridiplantae</taxon>
        <taxon>Streptophyta</taxon>
        <taxon>Embryophyta</taxon>
        <taxon>Tracheophyta</taxon>
        <taxon>Spermatophyta</taxon>
        <taxon>Magnoliopsida</taxon>
        <taxon>eudicotyledons</taxon>
        <taxon>Gunneridae</taxon>
        <taxon>Pentapetalae</taxon>
        <taxon>rosids</taxon>
        <taxon>fabids</taxon>
        <taxon>Malpighiales</taxon>
        <taxon>Linaceae</taxon>
        <taxon>Linum</taxon>
    </lineage>
</organism>
<gene>
    <name evidence="2" type="ORF">LITE_LOCUS38260</name>
</gene>
<dbReference type="Proteomes" id="UP001154282">
    <property type="component" value="Unassembled WGS sequence"/>
</dbReference>
<evidence type="ECO:0000313" key="2">
    <source>
        <dbReference type="EMBL" id="CAI0469673.1"/>
    </source>
</evidence>
<dbReference type="InterPro" id="IPR007493">
    <property type="entry name" value="DUF538"/>
</dbReference>
<sequence>MSPSLVFLFLLLLSPLQPSAASSSSSSPVDVLPVAGQSAYDILAGFNFPAGLLPQGATGYELDPSTGRFRAYFNGTCSFSLEGSYQLKYKSVIGGYISENRLTQLTGVSVKILFLWLNIVEVVRSGDDIDFSVGIASASFGIDNFFVCPRCGCGLDCGGEGGASKPARRPFVSSI</sequence>
<dbReference type="Gene3D" id="2.30.240.10">
    <property type="entry name" value="At5g01610-like"/>
    <property type="match status" value="1"/>
</dbReference>